<dbReference type="AlphaFoldDB" id="A0AA35TMM4"/>
<accession>A0AA35TMM4</accession>
<proteinExistence type="predicted"/>
<keyword evidence="2" id="KW-1185">Reference proteome</keyword>
<reference evidence="1" key="1">
    <citation type="submission" date="2023-03" db="EMBL/GenBank/DDBJ databases">
        <authorList>
            <person name="Steffen K."/>
            <person name="Cardenas P."/>
        </authorList>
    </citation>
    <scope>NUCLEOTIDE SEQUENCE</scope>
</reference>
<comment type="caution">
    <text evidence="1">The sequence shown here is derived from an EMBL/GenBank/DDBJ whole genome shotgun (WGS) entry which is preliminary data.</text>
</comment>
<organism evidence="1 2">
    <name type="scientific">Geodia barretti</name>
    <name type="common">Barrett's horny sponge</name>
    <dbReference type="NCBI Taxonomy" id="519541"/>
    <lineage>
        <taxon>Eukaryota</taxon>
        <taxon>Metazoa</taxon>
        <taxon>Porifera</taxon>
        <taxon>Demospongiae</taxon>
        <taxon>Heteroscleromorpha</taxon>
        <taxon>Tetractinellida</taxon>
        <taxon>Astrophorina</taxon>
        <taxon>Geodiidae</taxon>
        <taxon>Geodia</taxon>
    </lineage>
</organism>
<dbReference type="Proteomes" id="UP001174909">
    <property type="component" value="Unassembled WGS sequence"/>
</dbReference>
<gene>
    <name evidence="1" type="ORF">GBAR_LOCUS27665</name>
</gene>
<evidence type="ECO:0000313" key="2">
    <source>
        <dbReference type="Proteomes" id="UP001174909"/>
    </source>
</evidence>
<name>A0AA35TMM4_GEOBA</name>
<evidence type="ECO:0000313" key="1">
    <source>
        <dbReference type="EMBL" id="CAI8050373.1"/>
    </source>
</evidence>
<sequence length="43" mass="5308">MRLQFQPLISLYILLWTKVRRKRTELQSPSLRTRRRVLTINEP</sequence>
<protein>
    <submittedName>
        <fullName evidence="1">Uncharacterized protein</fullName>
    </submittedName>
</protein>
<dbReference type="EMBL" id="CASHTH010003859">
    <property type="protein sequence ID" value="CAI8050373.1"/>
    <property type="molecule type" value="Genomic_DNA"/>
</dbReference>